<sequence length="152" mass="17583">MQIRHGVPFDVDEDSAASSHAQLYGAARRVLITPIRHRRGRHAFAPSHIYLISRSPFKIIALNLAASESAVRRRLVTTARSSVDRRTLYDEPDADSVSRLRQRPSSRPYWCLVHRKYTYSLSRYLLDQSRKVKAQAPNLKRKDRGRAFLNNR</sequence>
<dbReference type="AlphaFoldDB" id="A0A4C1X2F0"/>
<protein>
    <submittedName>
        <fullName evidence="1">Uncharacterized protein</fullName>
    </submittedName>
</protein>
<gene>
    <name evidence="1" type="ORF">EVAR_44098_1</name>
</gene>
<name>A0A4C1X2F0_EUMVA</name>
<dbReference type="EMBL" id="BGZK01000712">
    <property type="protein sequence ID" value="GBP57280.1"/>
    <property type="molecule type" value="Genomic_DNA"/>
</dbReference>
<proteinExistence type="predicted"/>
<evidence type="ECO:0000313" key="1">
    <source>
        <dbReference type="EMBL" id="GBP57280.1"/>
    </source>
</evidence>
<organism evidence="1 2">
    <name type="scientific">Eumeta variegata</name>
    <name type="common">Bagworm moth</name>
    <name type="synonym">Eumeta japonica</name>
    <dbReference type="NCBI Taxonomy" id="151549"/>
    <lineage>
        <taxon>Eukaryota</taxon>
        <taxon>Metazoa</taxon>
        <taxon>Ecdysozoa</taxon>
        <taxon>Arthropoda</taxon>
        <taxon>Hexapoda</taxon>
        <taxon>Insecta</taxon>
        <taxon>Pterygota</taxon>
        <taxon>Neoptera</taxon>
        <taxon>Endopterygota</taxon>
        <taxon>Lepidoptera</taxon>
        <taxon>Glossata</taxon>
        <taxon>Ditrysia</taxon>
        <taxon>Tineoidea</taxon>
        <taxon>Psychidae</taxon>
        <taxon>Oiketicinae</taxon>
        <taxon>Eumeta</taxon>
    </lineage>
</organism>
<dbReference type="Proteomes" id="UP000299102">
    <property type="component" value="Unassembled WGS sequence"/>
</dbReference>
<evidence type="ECO:0000313" key="2">
    <source>
        <dbReference type="Proteomes" id="UP000299102"/>
    </source>
</evidence>
<comment type="caution">
    <text evidence="1">The sequence shown here is derived from an EMBL/GenBank/DDBJ whole genome shotgun (WGS) entry which is preliminary data.</text>
</comment>
<keyword evidence="2" id="KW-1185">Reference proteome</keyword>
<accession>A0A4C1X2F0</accession>
<reference evidence="1 2" key="1">
    <citation type="journal article" date="2019" name="Commun. Biol.">
        <title>The bagworm genome reveals a unique fibroin gene that provides high tensile strength.</title>
        <authorList>
            <person name="Kono N."/>
            <person name="Nakamura H."/>
            <person name="Ohtoshi R."/>
            <person name="Tomita M."/>
            <person name="Numata K."/>
            <person name="Arakawa K."/>
        </authorList>
    </citation>
    <scope>NUCLEOTIDE SEQUENCE [LARGE SCALE GENOMIC DNA]</scope>
</reference>